<name>A0A8B4I5F6_PSEFL</name>
<evidence type="ECO:0000313" key="1">
    <source>
        <dbReference type="EMBL" id="SQF90260.1"/>
    </source>
</evidence>
<proteinExistence type="predicted"/>
<gene>
    <name evidence="1" type="ORF">NCTC10038_01657</name>
</gene>
<dbReference type="GeneID" id="61637630"/>
<organism evidence="1 2">
    <name type="scientific">Pseudomonas fluorescens</name>
    <dbReference type="NCBI Taxonomy" id="294"/>
    <lineage>
        <taxon>Bacteria</taxon>
        <taxon>Pseudomonadati</taxon>
        <taxon>Pseudomonadota</taxon>
        <taxon>Gammaproteobacteria</taxon>
        <taxon>Pseudomonadales</taxon>
        <taxon>Pseudomonadaceae</taxon>
        <taxon>Pseudomonas</taxon>
    </lineage>
</organism>
<protein>
    <submittedName>
        <fullName evidence="1">Uncharacterized protein</fullName>
    </submittedName>
</protein>
<dbReference type="AlphaFoldDB" id="A0A8B4I5F6"/>
<dbReference type="EMBL" id="LS483372">
    <property type="protein sequence ID" value="SQF90260.1"/>
    <property type="molecule type" value="Genomic_DNA"/>
</dbReference>
<evidence type="ECO:0000313" key="2">
    <source>
        <dbReference type="Proteomes" id="UP000248640"/>
    </source>
</evidence>
<dbReference type="Proteomes" id="UP000248640">
    <property type="component" value="Chromosome 1"/>
</dbReference>
<dbReference type="RefSeq" id="WP_053254911.1">
    <property type="nucleotide sequence ID" value="NZ_CBCRXZ010000015.1"/>
</dbReference>
<reference evidence="1 2" key="1">
    <citation type="submission" date="2018-06" db="EMBL/GenBank/DDBJ databases">
        <authorList>
            <consortium name="Pathogen Informatics"/>
            <person name="Doyle S."/>
        </authorList>
    </citation>
    <scope>NUCLEOTIDE SEQUENCE [LARGE SCALE GENOMIC DNA]</scope>
    <source>
        <strain evidence="1 2">NCTC10038</strain>
    </source>
</reference>
<accession>A0A8B4I5F6</accession>
<sequence>MACYDIHEKREDGSVGRLLDVIDRVPERRKSGLFIEFDGEMFQVLTGIRNFITVTTERWARKSGRKA</sequence>